<keyword evidence="5" id="KW-0997">Cell inner membrane</keyword>
<feature type="compositionally biased region" description="Pro residues" evidence="10">
    <location>
        <begin position="88"/>
        <end position="97"/>
    </location>
</feature>
<dbReference type="GO" id="GO:0031992">
    <property type="term" value="F:energy transducer activity"/>
    <property type="evidence" value="ECO:0007669"/>
    <property type="project" value="InterPro"/>
</dbReference>
<feature type="region of interest" description="Disordered" evidence="10">
    <location>
        <begin position="81"/>
        <end position="128"/>
    </location>
</feature>
<dbReference type="PROSITE" id="PS52015">
    <property type="entry name" value="TONB_CTD"/>
    <property type="match status" value="1"/>
</dbReference>
<keyword evidence="8 11" id="KW-1133">Transmembrane helix</keyword>
<dbReference type="RefSeq" id="WP_188766409.1">
    <property type="nucleotide sequence ID" value="NZ_BMKK01000004.1"/>
</dbReference>
<name>A0A917DQM5_9BACT</name>
<keyword evidence="4" id="KW-1003">Cell membrane</keyword>
<dbReference type="NCBIfam" id="TIGR01352">
    <property type="entry name" value="tonB_Cterm"/>
    <property type="match status" value="1"/>
</dbReference>
<comment type="subcellular location">
    <subcellularLocation>
        <location evidence="1">Cell inner membrane</location>
        <topology evidence="1">Single-pass membrane protein</topology>
        <orientation evidence="1">Periplasmic side</orientation>
    </subcellularLocation>
</comment>
<dbReference type="GO" id="GO:0098797">
    <property type="term" value="C:plasma membrane protein complex"/>
    <property type="evidence" value="ECO:0007669"/>
    <property type="project" value="TreeGrafter"/>
</dbReference>
<comment type="similarity">
    <text evidence="2">Belongs to the TonB family.</text>
</comment>
<sequence length="274" mass="30263">MDPKNNVNVTLDDMVFETRNKAYGAYDLRKTYKKTVNRSLLYGSIAFLAAVGAPMLYASITPKAKKEVAVEIDLAKLKEEKVEDKPLDLPPPPPPEQKPPEVATIKFLPPEPKPDEEVKNEEPPPPAEQIEKAVISNETKEGVESDEIAAAPPPVVEAPKAVEIEQPKEDEIFTTVEQQPEFPGGIKEMYAFIGKNLKYPSAAQRANVSGKVFAKFVVEKDGSLGDVQILKGIGFGCDEEAQRVLKSMPKWNPGKQNGRSVRVFFTMPISFVLE</sequence>
<evidence type="ECO:0000313" key="13">
    <source>
        <dbReference type="EMBL" id="GGD59925.1"/>
    </source>
</evidence>
<dbReference type="InterPro" id="IPR003538">
    <property type="entry name" value="TonB"/>
</dbReference>
<organism evidence="13 14">
    <name type="scientific">Emticicia aquatilis</name>
    <dbReference type="NCBI Taxonomy" id="1537369"/>
    <lineage>
        <taxon>Bacteria</taxon>
        <taxon>Pseudomonadati</taxon>
        <taxon>Bacteroidota</taxon>
        <taxon>Cytophagia</taxon>
        <taxon>Cytophagales</taxon>
        <taxon>Leadbetterellaceae</taxon>
        <taxon>Emticicia</taxon>
    </lineage>
</organism>
<comment type="caution">
    <text evidence="13">The sequence shown here is derived from an EMBL/GenBank/DDBJ whole genome shotgun (WGS) entry which is preliminary data.</text>
</comment>
<dbReference type="Pfam" id="PF03544">
    <property type="entry name" value="TonB_C"/>
    <property type="match status" value="1"/>
</dbReference>
<dbReference type="EMBL" id="BMKK01000004">
    <property type="protein sequence ID" value="GGD59925.1"/>
    <property type="molecule type" value="Genomic_DNA"/>
</dbReference>
<dbReference type="GO" id="GO:0015891">
    <property type="term" value="P:siderophore transport"/>
    <property type="evidence" value="ECO:0007669"/>
    <property type="project" value="InterPro"/>
</dbReference>
<evidence type="ECO:0000256" key="2">
    <source>
        <dbReference type="ARBA" id="ARBA00006555"/>
    </source>
</evidence>
<evidence type="ECO:0000256" key="4">
    <source>
        <dbReference type="ARBA" id="ARBA00022475"/>
    </source>
</evidence>
<reference evidence="13" key="1">
    <citation type="journal article" date="2014" name="Int. J. Syst. Evol. Microbiol.">
        <title>Complete genome sequence of Corynebacterium casei LMG S-19264T (=DSM 44701T), isolated from a smear-ripened cheese.</title>
        <authorList>
            <consortium name="US DOE Joint Genome Institute (JGI-PGF)"/>
            <person name="Walter F."/>
            <person name="Albersmeier A."/>
            <person name="Kalinowski J."/>
            <person name="Ruckert C."/>
        </authorList>
    </citation>
    <scope>NUCLEOTIDE SEQUENCE</scope>
    <source>
        <strain evidence="13">CGMCC 1.15958</strain>
    </source>
</reference>
<keyword evidence="3" id="KW-0813">Transport</keyword>
<evidence type="ECO:0000256" key="10">
    <source>
        <dbReference type="SAM" id="MobiDB-lite"/>
    </source>
</evidence>
<dbReference type="Proteomes" id="UP000609064">
    <property type="component" value="Unassembled WGS sequence"/>
</dbReference>
<dbReference type="GO" id="GO:0055085">
    <property type="term" value="P:transmembrane transport"/>
    <property type="evidence" value="ECO:0007669"/>
    <property type="project" value="InterPro"/>
</dbReference>
<evidence type="ECO:0000256" key="11">
    <source>
        <dbReference type="SAM" id="Phobius"/>
    </source>
</evidence>
<feature type="domain" description="TonB C-terminal" evidence="12">
    <location>
        <begin position="184"/>
        <end position="274"/>
    </location>
</feature>
<evidence type="ECO:0000259" key="12">
    <source>
        <dbReference type="PROSITE" id="PS52015"/>
    </source>
</evidence>
<accession>A0A917DQM5</accession>
<dbReference type="InterPro" id="IPR006260">
    <property type="entry name" value="TonB/TolA_C"/>
</dbReference>
<dbReference type="PANTHER" id="PTHR33446:SF2">
    <property type="entry name" value="PROTEIN TONB"/>
    <property type="match status" value="1"/>
</dbReference>
<protein>
    <submittedName>
        <fullName evidence="13">Cell envelope biogenesis protein TonB</fullName>
    </submittedName>
</protein>
<dbReference type="GO" id="GO:0015031">
    <property type="term" value="P:protein transport"/>
    <property type="evidence" value="ECO:0007669"/>
    <property type="project" value="UniProtKB-KW"/>
</dbReference>
<dbReference type="InterPro" id="IPR037682">
    <property type="entry name" value="TonB_C"/>
</dbReference>
<dbReference type="GO" id="GO:0030288">
    <property type="term" value="C:outer membrane-bounded periplasmic space"/>
    <property type="evidence" value="ECO:0007669"/>
    <property type="project" value="InterPro"/>
</dbReference>
<keyword evidence="7" id="KW-0653">Protein transport</keyword>
<evidence type="ECO:0000256" key="7">
    <source>
        <dbReference type="ARBA" id="ARBA00022927"/>
    </source>
</evidence>
<dbReference type="AlphaFoldDB" id="A0A917DQM5"/>
<gene>
    <name evidence="13" type="ORF">GCM10011514_24870</name>
</gene>
<keyword evidence="14" id="KW-1185">Reference proteome</keyword>
<dbReference type="PANTHER" id="PTHR33446">
    <property type="entry name" value="PROTEIN TONB-RELATED"/>
    <property type="match status" value="1"/>
</dbReference>
<evidence type="ECO:0000256" key="9">
    <source>
        <dbReference type="ARBA" id="ARBA00023136"/>
    </source>
</evidence>
<feature type="compositionally biased region" description="Basic and acidic residues" evidence="10">
    <location>
        <begin position="112"/>
        <end position="122"/>
    </location>
</feature>
<evidence type="ECO:0000256" key="6">
    <source>
        <dbReference type="ARBA" id="ARBA00022692"/>
    </source>
</evidence>
<dbReference type="Gene3D" id="3.30.1150.10">
    <property type="match status" value="1"/>
</dbReference>
<reference evidence="13" key="2">
    <citation type="submission" date="2020-09" db="EMBL/GenBank/DDBJ databases">
        <authorList>
            <person name="Sun Q."/>
            <person name="Zhou Y."/>
        </authorList>
    </citation>
    <scope>NUCLEOTIDE SEQUENCE</scope>
    <source>
        <strain evidence="13">CGMCC 1.15958</strain>
    </source>
</reference>
<dbReference type="PRINTS" id="PR01374">
    <property type="entry name" value="TONBPROTEIN"/>
</dbReference>
<evidence type="ECO:0000256" key="3">
    <source>
        <dbReference type="ARBA" id="ARBA00022448"/>
    </source>
</evidence>
<evidence type="ECO:0000313" key="14">
    <source>
        <dbReference type="Proteomes" id="UP000609064"/>
    </source>
</evidence>
<dbReference type="InterPro" id="IPR051045">
    <property type="entry name" value="TonB-dependent_transducer"/>
</dbReference>
<evidence type="ECO:0000256" key="5">
    <source>
        <dbReference type="ARBA" id="ARBA00022519"/>
    </source>
</evidence>
<proteinExistence type="inferred from homology"/>
<feature type="transmembrane region" description="Helical" evidence="11">
    <location>
        <begin position="39"/>
        <end position="60"/>
    </location>
</feature>
<keyword evidence="9 11" id="KW-0472">Membrane</keyword>
<evidence type="ECO:0000256" key="1">
    <source>
        <dbReference type="ARBA" id="ARBA00004383"/>
    </source>
</evidence>
<evidence type="ECO:0000256" key="8">
    <source>
        <dbReference type="ARBA" id="ARBA00022989"/>
    </source>
</evidence>
<keyword evidence="6 11" id="KW-0812">Transmembrane</keyword>
<dbReference type="SUPFAM" id="SSF74653">
    <property type="entry name" value="TolA/TonB C-terminal domain"/>
    <property type="match status" value="1"/>
</dbReference>